<dbReference type="GO" id="GO:0005524">
    <property type="term" value="F:ATP binding"/>
    <property type="evidence" value="ECO:0007669"/>
    <property type="project" value="UniProtKB-KW"/>
</dbReference>
<evidence type="ECO:0000313" key="5">
    <source>
        <dbReference type="Proteomes" id="UP001235030"/>
    </source>
</evidence>
<dbReference type="PROSITE" id="PS00211">
    <property type="entry name" value="ABC_TRANSPORTER_1"/>
    <property type="match status" value="1"/>
</dbReference>
<keyword evidence="5" id="KW-1185">Reference proteome</keyword>
<dbReference type="InterPro" id="IPR027417">
    <property type="entry name" value="P-loop_NTPase"/>
</dbReference>
<dbReference type="SMART" id="SM00382">
    <property type="entry name" value="AAA"/>
    <property type="match status" value="2"/>
</dbReference>
<dbReference type="InterPro" id="IPR003593">
    <property type="entry name" value="AAA+_ATPase"/>
</dbReference>
<keyword evidence="2 4" id="KW-0067">ATP-binding</keyword>
<sequence>MNNNSIDYSQKVVEMKNITKKFGDFIANDNINLTVHKGEVHALLGENGAGKSTLMNILYGLYNPTSGEIYINGELVDISNPNVAISKGIGMVHQHFMLVQPFTVAENIVLGTEPTKNVGALDIKKAIDDVKEISAKYGLFVDPMARIEDITVGMQQRVEILKALYRGAETLILDEPTAVLTPQEIIELINIIRNLTKEGKSVIIITHKLKEIKSIADHCTVIRRGRYIDTVKVSDVTENDLAEKMVGREVNFKVDKKEANPTKTVLSIRDLVVKDNRRIRVVDGLSLEVKAGEILGIAGIDGNGQSELVEALTGLRNVESGLIEINGQAVVNNKPKQIFKKGIKNIPEDRQKRGLVLDYTVAENVVLQNYKENKYSKNGILNTEAINKKAEEIIKRFDVRPNDLNAKARGLSGGNQQKVIIGREVTNIEASRENSHEPQLLIATQPTRGLDVGAIEFVHKSLVDQRDAGNGVLLVSLELDEVMNVSDRIAVIYEGQIVGILDAKNADENTLGMMMAGGDCNGK</sequence>
<dbReference type="RefSeq" id="WP_228105831.1">
    <property type="nucleotide sequence ID" value="NZ_CP101637.1"/>
</dbReference>
<reference evidence="4 5" key="1">
    <citation type="submission" date="2022-07" db="EMBL/GenBank/DDBJ databases">
        <title>Genome sequence of Terrisporobacter mayombei DSM6539.</title>
        <authorList>
            <person name="Boeer T."/>
            <person name="Bengelsdorf F.R."/>
            <person name="Daniel R."/>
            <person name="Poehlein A."/>
        </authorList>
    </citation>
    <scope>NUCLEOTIDE SEQUENCE [LARGE SCALE GENOMIC DNA]</scope>
    <source>
        <strain evidence="4 5">DSM 6539</strain>
    </source>
</reference>
<dbReference type="Pfam" id="PF00005">
    <property type="entry name" value="ABC_tran"/>
    <property type="match status" value="2"/>
</dbReference>
<evidence type="ECO:0000313" key="4">
    <source>
        <dbReference type="EMBL" id="WMT82281.1"/>
    </source>
</evidence>
<dbReference type="PANTHER" id="PTHR43790">
    <property type="entry name" value="CARBOHYDRATE TRANSPORT ATP-BINDING PROTEIN MG119-RELATED"/>
    <property type="match status" value="1"/>
</dbReference>
<proteinExistence type="predicted"/>
<dbReference type="CDD" id="cd03215">
    <property type="entry name" value="ABC_Carb_Monos_II"/>
    <property type="match status" value="1"/>
</dbReference>
<evidence type="ECO:0000256" key="2">
    <source>
        <dbReference type="ARBA" id="ARBA00022840"/>
    </source>
</evidence>
<accession>A0ABY9Q2S3</accession>
<dbReference type="InterPro" id="IPR003439">
    <property type="entry name" value="ABC_transporter-like_ATP-bd"/>
</dbReference>
<dbReference type="CDD" id="cd03216">
    <property type="entry name" value="ABC_Carb_Monos_I"/>
    <property type="match status" value="1"/>
</dbReference>
<feature type="domain" description="ABC transporter" evidence="3">
    <location>
        <begin position="266"/>
        <end position="519"/>
    </location>
</feature>
<dbReference type="SUPFAM" id="SSF52540">
    <property type="entry name" value="P-loop containing nucleoside triphosphate hydrolases"/>
    <property type="match status" value="2"/>
</dbReference>
<keyword evidence="1" id="KW-0547">Nucleotide-binding</keyword>
<dbReference type="PANTHER" id="PTHR43790:SF4">
    <property type="entry name" value="GUANOSINE IMPORT ATP-BINDING PROTEIN NUPO"/>
    <property type="match status" value="1"/>
</dbReference>
<evidence type="ECO:0000259" key="3">
    <source>
        <dbReference type="PROSITE" id="PS50893"/>
    </source>
</evidence>
<organism evidence="4 5">
    <name type="scientific">Terrisporobacter mayombei</name>
    <dbReference type="NCBI Taxonomy" id="1541"/>
    <lineage>
        <taxon>Bacteria</taxon>
        <taxon>Bacillati</taxon>
        <taxon>Bacillota</taxon>
        <taxon>Clostridia</taxon>
        <taxon>Peptostreptococcales</taxon>
        <taxon>Peptostreptococcaceae</taxon>
        <taxon>Terrisporobacter</taxon>
    </lineage>
</organism>
<protein>
    <submittedName>
        <fullName evidence="4">Galactose/methyl galactoside import ATP-binding protein MglA</fullName>
    </submittedName>
</protein>
<feature type="domain" description="ABC transporter" evidence="3">
    <location>
        <begin position="13"/>
        <end position="249"/>
    </location>
</feature>
<dbReference type="InterPro" id="IPR017871">
    <property type="entry name" value="ABC_transporter-like_CS"/>
</dbReference>
<dbReference type="Proteomes" id="UP001235030">
    <property type="component" value="Chromosome"/>
</dbReference>
<dbReference type="PROSITE" id="PS50893">
    <property type="entry name" value="ABC_TRANSPORTER_2"/>
    <property type="match status" value="2"/>
</dbReference>
<evidence type="ECO:0000256" key="1">
    <source>
        <dbReference type="ARBA" id="ARBA00022741"/>
    </source>
</evidence>
<name>A0ABY9Q2S3_9FIRM</name>
<dbReference type="Gene3D" id="3.40.50.300">
    <property type="entry name" value="P-loop containing nucleotide triphosphate hydrolases"/>
    <property type="match status" value="2"/>
</dbReference>
<dbReference type="EMBL" id="CP101637">
    <property type="protein sequence ID" value="WMT82281.1"/>
    <property type="molecule type" value="Genomic_DNA"/>
</dbReference>
<dbReference type="InterPro" id="IPR050107">
    <property type="entry name" value="ABC_carbohydrate_import_ATPase"/>
</dbReference>
<gene>
    <name evidence="4" type="primary">mglA_2</name>
    <name evidence="4" type="ORF">TEMA_26430</name>
</gene>